<dbReference type="Proteomes" id="UP000078200">
    <property type="component" value="Unassembled WGS sequence"/>
</dbReference>
<dbReference type="AlphaFoldDB" id="A0A1A9V5B7"/>
<dbReference type="VEuPathDB" id="VectorBase:GAUT026478"/>
<reference evidence="2" key="1">
    <citation type="submission" date="2020-05" db="UniProtKB">
        <authorList>
            <consortium name="EnsemblMetazoa"/>
        </authorList>
    </citation>
    <scope>IDENTIFICATION</scope>
    <source>
        <strain evidence="2">TTRI</strain>
    </source>
</reference>
<feature type="region of interest" description="Disordered" evidence="1">
    <location>
        <begin position="72"/>
        <end position="102"/>
    </location>
</feature>
<proteinExistence type="predicted"/>
<dbReference type="EnsemblMetazoa" id="GAUT026478-RA">
    <property type="protein sequence ID" value="GAUT026478-PA"/>
    <property type="gene ID" value="GAUT026478"/>
</dbReference>
<evidence type="ECO:0000313" key="2">
    <source>
        <dbReference type="EnsemblMetazoa" id="GAUT026478-PA"/>
    </source>
</evidence>
<accession>A0A1A9V5B7</accession>
<name>A0A1A9V5B7_GLOAU</name>
<keyword evidence="3" id="KW-1185">Reference proteome</keyword>
<sequence>MAKNSAVDSTKPQVFKRLMARMCSYLRNGKNLWKACLLNEFHRSETDGDIEDNLLCLKNKIISKKQSMLSEKKTLKTSLTSRKEDGDYHSCSKNDEGSGGNK</sequence>
<evidence type="ECO:0000313" key="3">
    <source>
        <dbReference type="Proteomes" id="UP000078200"/>
    </source>
</evidence>
<dbReference type="STRING" id="7395.A0A1A9V5B7"/>
<evidence type="ECO:0000256" key="1">
    <source>
        <dbReference type="SAM" id="MobiDB-lite"/>
    </source>
</evidence>
<protein>
    <submittedName>
        <fullName evidence="2">Uncharacterized protein</fullName>
    </submittedName>
</protein>
<organism evidence="2 3">
    <name type="scientific">Glossina austeni</name>
    <name type="common">Savannah tsetse fly</name>
    <dbReference type="NCBI Taxonomy" id="7395"/>
    <lineage>
        <taxon>Eukaryota</taxon>
        <taxon>Metazoa</taxon>
        <taxon>Ecdysozoa</taxon>
        <taxon>Arthropoda</taxon>
        <taxon>Hexapoda</taxon>
        <taxon>Insecta</taxon>
        <taxon>Pterygota</taxon>
        <taxon>Neoptera</taxon>
        <taxon>Endopterygota</taxon>
        <taxon>Diptera</taxon>
        <taxon>Brachycera</taxon>
        <taxon>Muscomorpha</taxon>
        <taxon>Hippoboscoidea</taxon>
        <taxon>Glossinidae</taxon>
        <taxon>Glossina</taxon>
    </lineage>
</organism>
<feature type="compositionally biased region" description="Basic and acidic residues" evidence="1">
    <location>
        <begin position="81"/>
        <end position="96"/>
    </location>
</feature>